<dbReference type="NCBIfam" id="TIGR00430">
    <property type="entry name" value="Q_tRNA_tgt"/>
    <property type="match status" value="1"/>
</dbReference>
<keyword evidence="2 7" id="KW-0808">Transferase</keyword>
<organism evidence="9 10">
    <name type="scientific">Fervidibacillus albus</name>
    <dbReference type="NCBI Taxonomy" id="2980026"/>
    <lineage>
        <taxon>Bacteria</taxon>
        <taxon>Bacillati</taxon>
        <taxon>Bacillota</taxon>
        <taxon>Bacilli</taxon>
        <taxon>Bacillales</taxon>
        <taxon>Bacillaceae</taxon>
        <taxon>Fervidibacillus</taxon>
    </lineage>
</organism>
<dbReference type="HAMAP" id="MF_00168">
    <property type="entry name" value="Q_tRNA_Tgt"/>
    <property type="match status" value="1"/>
</dbReference>
<reference evidence="9" key="1">
    <citation type="submission" date="2022-09" db="EMBL/GenBank/DDBJ databases">
        <title>Complete Genomes of Fervidibacillus albus and Fervidibacillus halotolerans isolated from tidal flat sediments.</title>
        <authorList>
            <person name="Kwon K.K."/>
            <person name="Yang S.-H."/>
            <person name="Park M.J."/>
            <person name="Oh H.-M."/>
        </authorList>
    </citation>
    <scope>NUCLEOTIDE SEQUENCE</scope>
    <source>
        <strain evidence="9">MEBiC13591</strain>
    </source>
</reference>
<keyword evidence="1 7" id="KW-0328">Glycosyltransferase</keyword>
<feature type="binding site" evidence="7">
    <location>
        <position position="148"/>
    </location>
    <ligand>
        <name>substrate</name>
    </ligand>
</feature>
<dbReference type="InterPro" id="IPR002616">
    <property type="entry name" value="tRNA_ribo_trans-like"/>
</dbReference>
<sequence>MTAIRYERIKIDKQTGARLGKIHTPHGSFDTPMFMPVGTLATVKTMSPEELKEMGAGIILSNTYHLWLRPGHEIVREAGGLHRFMNWDQAILTDSGGFQVFSLSDFRKIEEEGVHFRNHLSGEKMFLSPEKAMEIQNALGSDIMMAFDECPPYPAEYDYMKKSVERTSRWAERSLKAHRRPDVQGLFGIVQGGAYEDLRRQSAKDLVSLDFPGYAIGGLSVGEPKDVMNRVLEYTTPLLPDNKPRYLMGVGSPDSLIDGVIRGIDMFDCVLPTRIARNGTVMTSSGRLVVKNAKFARDFRPLDERCDCYTCKNYSRAYIRHLIHTNEIFGFRLTTYHNLYFLLKLMEQIRQAIREDRLGDFREQFFEQYGFNKPDAKNF</sequence>
<dbReference type="PANTHER" id="PTHR46499:SF1">
    <property type="entry name" value="QUEUINE TRNA-RIBOSYLTRANSFERASE"/>
    <property type="match status" value="1"/>
</dbReference>
<feature type="binding site" evidence="7">
    <location>
        <position position="311"/>
    </location>
    <ligand>
        <name>Zn(2+)</name>
        <dbReference type="ChEBI" id="CHEBI:29105"/>
    </ligand>
</feature>
<accession>A0A9E8RWN3</accession>
<feature type="region of interest" description="RNA binding; important for wobble base 34 recognition" evidence="7">
    <location>
        <begin position="273"/>
        <end position="277"/>
    </location>
</feature>
<feature type="binding site" evidence="7">
    <location>
        <position position="218"/>
    </location>
    <ligand>
        <name>substrate</name>
    </ligand>
</feature>
<dbReference type="KEGG" id="faf:OE104_02685"/>
<dbReference type="GO" id="GO:0008479">
    <property type="term" value="F:tRNA-guanosine(34) queuine transglycosylase activity"/>
    <property type="evidence" value="ECO:0007669"/>
    <property type="project" value="UniProtKB-UniRule"/>
</dbReference>
<protein>
    <recommendedName>
        <fullName evidence="7">Queuine tRNA-ribosyltransferase</fullName>
        <ecNumber evidence="7">2.4.2.29</ecNumber>
    </recommendedName>
    <alternativeName>
        <fullName evidence="7">Guanine insertion enzyme</fullName>
    </alternativeName>
    <alternativeName>
        <fullName evidence="7">tRNA-guanine transglycosylase</fullName>
    </alternativeName>
</protein>
<feature type="binding site" evidence="7">
    <location>
        <begin position="94"/>
        <end position="98"/>
    </location>
    <ligand>
        <name>substrate</name>
    </ligand>
</feature>
<dbReference type="EC" id="2.4.2.29" evidence="7"/>
<name>A0A9E8RWN3_9BACI</name>
<evidence type="ECO:0000256" key="5">
    <source>
        <dbReference type="ARBA" id="ARBA00022833"/>
    </source>
</evidence>
<dbReference type="AlphaFoldDB" id="A0A9E8RWN3"/>
<dbReference type="GO" id="GO:0046872">
    <property type="term" value="F:metal ion binding"/>
    <property type="evidence" value="ECO:0007669"/>
    <property type="project" value="UniProtKB-KW"/>
</dbReference>
<comment type="similarity">
    <text evidence="7">Belongs to the queuine tRNA-ribosyltransferase family.</text>
</comment>
<dbReference type="EMBL" id="CP106878">
    <property type="protein sequence ID" value="WAA10263.1"/>
    <property type="molecule type" value="Genomic_DNA"/>
</dbReference>
<evidence type="ECO:0000313" key="9">
    <source>
        <dbReference type="EMBL" id="WAA10263.1"/>
    </source>
</evidence>
<evidence type="ECO:0000259" key="8">
    <source>
        <dbReference type="Pfam" id="PF01702"/>
    </source>
</evidence>
<dbReference type="GO" id="GO:0008616">
    <property type="term" value="P:tRNA queuosine(34) biosynthetic process"/>
    <property type="evidence" value="ECO:0007669"/>
    <property type="project" value="UniProtKB-UniRule"/>
</dbReference>
<dbReference type="Gene3D" id="3.20.20.105">
    <property type="entry name" value="Queuine tRNA-ribosyltransferase-like"/>
    <property type="match status" value="1"/>
</dbReference>
<proteinExistence type="inferred from homology"/>
<evidence type="ECO:0000256" key="7">
    <source>
        <dbReference type="HAMAP-Rule" id="MF_00168"/>
    </source>
</evidence>
<evidence type="ECO:0000256" key="4">
    <source>
        <dbReference type="ARBA" id="ARBA00022785"/>
    </source>
</evidence>
<feature type="binding site" evidence="7">
    <location>
        <position position="306"/>
    </location>
    <ligand>
        <name>Zn(2+)</name>
        <dbReference type="ChEBI" id="CHEBI:29105"/>
    </ligand>
</feature>
<dbReference type="Proteomes" id="UP001164718">
    <property type="component" value="Chromosome"/>
</dbReference>
<evidence type="ECO:0000256" key="6">
    <source>
        <dbReference type="ARBA" id="ARBA00050112"/>
    </source>
</evidence>
<dbReference type="FunFam" id="3.20.20.105:FF:000001">
    <property type="entry name" value="Queuine tRNA-ribosyltransferase"/>
    <property type="match status" value="1"/>
</dbReference>
<dbReference type="Pfam" id="PF01702">
    <property type="entry name" value="TGT"/>
    <property type="match status" value="1"/>
</dbReference>
<evidence type="ECO:0000256" key="2">
    <source>
        <dbReference type="ARBA" id="ARBA00022679"/>
    </source>
</evidence>
<dbReference type="PANTHER" id="PTHR46499">
    <property type="entry name" value="QUEUINE TRNA-RIBOSYLTRANSFERASE"/>
    <property type="match status" value="1"/>
</dbReference>
<dbReference type="RefSeq" id="WP_275418048.1">
    <property type="nucleotide sequence ID" value="NZ_CP106878.1"/>
</dbReference>
<feature type="binding site" evidence="7">
    <location>
        <position position="191"/>
    </location>
    <ligand>
        <name>substrate</name>
    </ligand>
</feature>
<keyword evidence="5 7" id="KW-0862">Zinc</keyword>
<comment type="subunit">
    <text evidence="7">Homodimer. Within each dimer, one monomer is responsible for RNA recognition and catalysis, while the other monomer binds to the replacement base PreQ1.</text>
</comment>
<comment type="function">
    <text evidence="7">Catalyzes the base-exchange of a guanine (G) residue with the queuine precursor 7-aminomethyl-7-deazaguanine (PreQ1) at position 34 (anticodon wobble position) in tRNAs with GU(N) anticodons (tRNA-Asp, -Asn, -His and -Tyr). Catalysis occurs through a double-displacement mechanism. The nucleophile active site attacks the C1' of nucleotide 34 to detach the guanine base from the RNA, forming a covalent enzyme-RNA intermediate. The proton acceptor active site deprotonates the incoming PreQ1, allowing a nucleophilic attack on the C1' of the ribose to form the product. After dissociation, two additional enzymatic reactions on the tRNA convert PreQ1 to queuine (Q), resulting in the hypermodified nucleoside queuosine (7-(((4,5-cis-dihydroxy-2-cyclopenten-1-yl)amino)methyl)-7-deazaguanosine).</text>
</comment>
<evidence type="ECO:0000256" key="3">
    <source>
        <dbReference type="ARBA" id="ARBA00022694"/>
    </source>
</evidence>
<keyword evidence="3 7" id="KW-0819">tRNA processing</keyword>
<dbReference type="SUPFAM" id="SSF51713">
    <property type="entry name" value="tRNA-guanine transglycosylase"/>
    <property type="match status" value="1"/>
</dbReference>
<feature type="domain" description="tRNA-guanine(15) transglycosylase-like" evidence="8">
    <location>
        <begin position="15"/>
        <end position="369"/>
    </location>
</feature>
<dbReference type="NCBIfam" id="TIGR00449">
    <property type="entry name" value="tgt_general"/>
    <property type="match status" value="1"/>
</dbReference>
<evidence type="ECO:0000256" key="1">
    <source>
        <dbReference type="ARBA" id="ARBA00022676"/>
    </source>
</evidence>
<feature type="active site" description="Proton acceptor" evidence="7">
    <location>
        <position position="94"/>
    </location>
</feature>
<evidence type="ECO:0000313" key="10">
    <source>
        <dbReference type="Proteomes" id="UP001164718"/>
    </source>
</evidence>
<comment type="catalytic activity">
    <reaction evidence="6 7">
        <text>7-aminomethyl-7-carbaguanine + guanosine(34) in tRNA = 7-aminomethyl-7-carbaguanosine(34) in tRNA + guanine</text>
        <dbReference type="Rhea" id="RHEA:24104"/>
        <dbReference type="Rhea" id="RHEA-COMP:10341"/>
        <dbReference type="Rhea" id="RHEA-COMP:10342"/>
        <dbReference type="ChEBI" id="CHEBI:16235"/>
        <dbReference type="ChEBI" id="CHEBI:58703"/>
        <dbReference type="ChEBI" id="CHEBI:74269"/>
        <dbReference type="ChEBI" id="CHEBI:82833"/>
        <dbReference type="EC" id="2.4.2.29"/>
    </reaction>
</comment>
<comment type="pathway">
    <text evidence="7">tRNA modification; tRNA-queuosine biosynthesis.</text>
</comment>
<feature type="binding site" evidence="7">
    <location>
        <position position="308"/>
    </location>
    <ligand>
        <name>Zn(2+)</name>
        <dbReference type="ChEBI" id="CHEBI:29105"/>
    </ligand>
</feature>
<comment type="cofactor">
    <cofactor evidence="7">
        <name>Zn(2+)</name>
        <dbReference type="ChEBI" id="CHEBI:29105"/>
    </cofactor>
    <text evidence="7">Binds 1 zinc ion per subunit.</text>
</comment>
<feature type="active site" description="Nucleophile" evidence="7">
    <location>
        <position position="268"/>
    </location>
</feature>
<dbReference type="InterPro" id="IPR036511">
    <property type="entry name" value="TGT-like_sf"/>
</dbReference>
<dbReference type="InterPro" id="IPR050076">
    <property type="entry name" value="ArchSynthase1/Queuine_TRR"/>
</dbReference>
<feature type="region of interest" description="RNA binding" evidence="7">
    <location>
        <begin position="249"/>
        <end position="255"/>
    </location>
</feature>
<keyword evidence="10" id="KW-1185">Reference proteome</keyword>
<dbReference type="GO" id="GO:0005829">
    <property type="term" value="C:cytosol"/>
    <property type="evidence" value="ECO:0007669"/>
    <property type="project" value="TreeGrafter"/>
</dbReference>
<keyword evidence="7" id="KW-0479">Metal-binding</keyword>
<feature type="binding site" evidence="7">
    <location>
        <position position="337"/>
    </location>
    <ligand>
        <name>Zn(2+)</name>
        <dbReference type="ChEBI" id="CHEBI:29105"/>
    </ligand>
</feature>
<keyword evidence="4 7" id="KW-0671">Queuosine biosynthesis</keyword>
<dbReference type="InterPro" id="IPR004803">
    <property type="entry name" value="TGT"/>
</dbReference>
<gene>
    <name evidence="7 9" type="primary">tgt</name>
    <name evidence="9" type="ORF">OE104_02685</name>
</gene>